<evidence type="ECO:0000256" key="3">
    <source>
        <dbReference type="RuleBase" id="RU003694"/>
    </source>
</evidence>
<dbReference type="InterPro" id="IPR000794">
    <property type="entry name" value="Beta-ketoacyl_synthase"/>
</dbReference>
<proteinExistence type="inferred from homology"/>
<evidence type="ECO:0000256" key="1">
    <source>
        <dbReference type="ARBA" id="ARBA00008467"/>
    </source>
</evidence>
<organism evidence="5 6">
    <name type="scientific">Lutimonas vermicola</name>
    <dbReference type="NCBI Taxonomy" id="414288"/>
    <lineage>
        <taxon>Bacteria</taxon>
        <taxon>Pseudomonadati</taxon>
        <taxon>Bacteroidota</taxon>
        <taxon>Flavobacteriia</taxon>
        <taxon>Flavobacteriales</taxon>
        <taxon>Flavobacteriaceae</taxon>
        <taxon>Lutimonas</taxon>
    </lineage>
</organism>
<keyword evidence="2 3" id="KW-0808">Transferase</keyword>
<dbReference type="PANTHER" id="PTHR11712:SF347">
    <property type="entry name" value="BETA KETOACYL-ACYL CARRIER PROTEIN SYNTHASE"/>
    <property type="match status" value="1"/>
</dbReference>
<dbReference type="Pfam" id="PF02801">
    <property type="entry name" value="Ketoacyl-synt_C"/>
    <property type="match status" value="1"/>
</dbReference>
<dbReference type="SUPFAM" id="SSF53901">
    <property type="entry name" value="Thiolase-like"/>
    <property type="match status" value="2"/>
</dbReference>
<comment type="caution">
    <text evidence="5">The sequence shown here is derived from an EMBL/GenBank/DDBJ whole genome shotgun (WGS) entry which is preliminary data.</text>
</comment>
<keyword evidence="6" id="KW-1185">Reference proteome</keyword>
<sequence length="385" mass="41991">MKNEISIISMASVSALGASEDEIWGNYKGGRSLIQEKDFKKFHALVSEISDIHKDRIQELRSIKNYKDLDPSVLMAIYCSRMAYKKAHWNDKEFGVNIGSSRGATRLFEKYFDEFSKNEKGLVNTLSSPTTTLGNISSWVGHDLHTLGPVISHSIACSTALHGVLNGIAWINSGMSDRFLAGGSEASNTAFTLAQMKALKIYARDKNEFPCRSLDMDKKVNSMVLGEAASVFCLEGGVQKSALGVIRGIGYATEPLKHNISISTNADCFQRSMKMALNGMEAREVDAIVMHAPGTIKGDGSEFNAIKKVFGDDYPALTSNKWIIGHSLGASGGMSLELAILMMRHQEFIEVPFGSFSKTPEQIRKVMINAVGFGGNAVSILLSLD</sequence>
<dbReference type="PROSITE" id="PS52004">
    <property type="entry name" value="KS3_2"/>
    <property type="match status" value="1"/>
</dbReference>
<gene>
    <name evidence="5" type="ORF">AABB81_08610</name>
</gene>
<evidence type="ECO:0000259" key="4">
    <source>
        <dbReference type="PROSITE" id="PS52004"/>
    </source>
</evidence>
<evidence type="ECO:0000256" key="2">
    <source>
        <dbReference type="ARBA" id="ARBA00022679"/>
    </source>
</evidence>
<dbReference type="Pfam" id="PF00109">
    <property type="entry name" value="ketoacyl-synt"/>
    <property type="match status" value="1"/>
</dbReference>
<dbReference type="InterPro" id="IPR016039">
    <property type="entry name" value="Thiolase-like"/>
</dbReference>
<dbReference type="InterPro" id="IPR014031">
    <property type="entry name" value="Ketoacyl_synth_C"/>
</dbReference>
<name>A0ABU9L0J2_9FLAO</name>
<protein>
    <submittedName>
        <fullName evidence="5">Beta-ketoacyl synthase N-terminal-like domain-containing protein</fullName>
    </submittedName>
</protein>
<dbReference type="SMART" id="SM00825">
    <property type="entry name" value="PKS_KS"/>
    <property type="match status" value="1"/>
</dbReference>
<feature type="domain" description="Ketosynthase family 3 (KS3)" evidence="4">
    <location>
        <begin position="2"/>
        <end position="384"/>
    </location>
</feature>
<reference evidence="5 6" key="1">
    <citation type="submission" date="2024-04" db="EMBL/GenBank/DDBJ databases">
        <title>whole genome sequencing of Lutimonas vermicola strain IMCC1616.</title>
        <authorList>
            <person name="Bae S.S."/>
        </authorList>
    </citation>
    <scope>NUCLEOTIDE SEQUENCE [LARGE SCALE GENOMIC DNA]</scope>
    <source>
        <strain evidence="5 6">IMCC1616</strain>
    </source>
</reference>
<dbReference type="Gene3D" id="3.40.47.10">
    <property type="match status" value="1"/>
</dbReference>
<dbReference type="PANTHER" id="PTHR11712">
    <property type="entry name" value="POLYKETIDE SYNTHASE-RELATED"/>
    <property type="match status" value="1"/>
</dbReference>
<accession>A0ABU9L0J2</accession>
<evidence type="ECO:0000313" key="5">
    <source>
        <dbReference type="EMBL" id="MEL4455956.1"/>
    </source>
</evidence>
<dbReference type="RefSeq" id="WP_342159958.1">
    <property type="nucleotide sequence ID" value="NZ_JBCDNA010000002.1"/>
</dbReference>
<dbReference type="InterPro" id="IPR020841">
    <property type="entry name" value="PKS_Beta-ketoAc_synthase_dom"/>
</dbReference>
<dbReference type="InterPro" id="IPR014030">
    <property type="entry name" value="Ketoacyl_synth_N"/>
</dbReference>
<evidence type="ECO:0000313" key="6">
    <source>
        <dbReference type="Proteomes" id="UP001474120"/>
    </source>
</evidence>
<dbReference type="Proteomes" id="UP001474120">
    <property type="component" value="Unassembled WGS sequence"/>
</dbReference>
<dbReference type="EMBL" id="JBCDNA010000002">
    <property type="protein sequence ID" value="MEL4455956.1"/>
    <property type="molecule type" value="Genomic_DNA"/>
</dbReference>
<comment type="similarity">
    <text evidence="1 3">Belongs to the thiolase-like superfamily. Beta-ketoacyl-ACP synthases family.</text>
</comment>